<dbReference type="SMART" id="SM00823">
    <property type="entry name" value="PKS_PP"/>
    <property type="match status" value="1"/>
</dbReference>
<evidence type="ECO:0000259" key="8">
    <source>
        <dbReference type="PROSITE" id="PS52004"/>
    </source>
</evidence>
<feature type="domain" description="Ketosynthase family 3 (KS3)" evidence="8">
    <location>
        <begin position="4"/>
        <end position="427"/>
    </location>
</feature>
<evidence type="ECO:0000256" key="3">
    <source>
        <dbReference type="ARBA" id="ARBA00006484"/>
    </source>
</evidence>
<evidence type="ECO:0000313" key="10">
    <source>
        <dbReference type="Proteomes" id="UP000023464"/>
    </source>
</evidence>
<dbReference type="Gene3D" id="3.40.366.10">
    <property type="entry name" value="Malonyl-Coenzyme A Acyl Carrier Protein, domain 2"/>
    <property type="match status" value="1"/>
</dbReference>
<comment type="pathway">
    <text evidence="2">Lipid metabolism; fatty acid biosynthesis.</text>
</comment>
<dbReference type="PATRIC" id="fig|1393736.3.peg.1920"/>
<dbReference type="Pfam" id="PF08659">
    <property type="entry name" value="KR"/>
    <property type="match status" value="1"/>
</dbReference>
<dbReference type="UniPathway" id="UPA00094"/>
<evidence type="ECO:0000259" key="7">
    <source>
        <dbReference type="PROSITE" id="PS50075"/>
    </source>
</evidence>
<evidence type="ECO:0000256" key="6">
    <source>
        <dbReference type="ARBA" id="ARBA00022679"/>
    </source>
</evidence>
<dbReference type="InterPro" id="IPR057326">
    <property type="entry name" value="KR_dom"/>
</dbReference>
<dbReference type="SUPFAM" id="SSF52777">
    <property type="entry name" value="CoA-dependent acyltransferases"/>
    <property type="match status" value="2"/>
</dbReference>
<dbReference type="Pfam" id="PF00109">
    <property type="entry name" value="ketoacyl-synt"/>
    <property type="match status" value="1"/>
</dbReference>
<dbReference type="InterPro" id="IPR036291">
    <property type="entry name" value="NAD(P)-bd_dom_sf"/>
</dbReference>
<dbReference type="SMART" id="SM00825">
    <property type="entry name" value="PKS_KS"/>
    <property type="match status" value="1"/>
</dbReference>
<evidence type="ECO:0000256" key="1">
    <source>
        <dbReference type="ARBA" id="ARBA00001957"/>
    </source>
</evidence>
<dbReference type="PROSITE" id="PS50075">
    <property type="entry name" value="CARRIER"/>
    <property type="match status" value="1"/>
</dbReference>
<keyword evidence="5" id="KW-0597">Phosphoprotein</keyword>
<dbReference type="PROSITE" id="PS00012">
    <property type="entry name" value="PHOSPHOPANTETHEINE"/>
    <property type="match status" value="1"/>
</dbReference>
<evidence type="ECO:0000256" key="4">
    <source>
        <dbReference type="ARBA" id="ARBA00022450"/>
    </source>
</evidence>
<dbReference type="SMART" id="SM00827">
    <property type="entry name" value="PKS_AT"/>
    <property type="match status" value="1"/>
</dbReference>
<dbReference type="GO" id="GO:0004315">
    <property type="term" value="F:3-oxoacyl-[acyl-carrier-protein] synthase activity"/>
    <property type="evidence" value="ECO:0007669"/>
    <property type="project" value="InterPro"/>
</dbReference>
<dbReference type="Gene3D" id="3.40.50.720">
    <property type="entry name" value="NAD(P)-binding Rossmann-like Domain"/>
    <property type="match status" value="1"/>
</dbReference>
<dbReference type="Pfam" id="PF00550">
    <property type="entry name" value="PP-binding"/>
    <property type="match status" value="1"/>
</dbReference>
<evidence type="ECO:0000256" key="2">
    <source>
        <dbReference type="ARBA" id="ARBA00005194"/>
    </source>
</evidence>
<dbReference type="SUPFAM" id="SSF47336">
    <property type="entry name" value="ACP-like"/>
    <property type="match status" value="1"/>
</dbReference>
<name>A0A022PJ48_9GAMM</name>
<dbReference type="InterPro" id="IPR020806">
    <property type="entry name" value="PKS_PP-bd"/>
</dbReference>
<dbReference type="GO" id="GO:0006633">
    <property type="term" value="P:fatty acid biosynthetic process"/>
    <property type="evidence" value="ECO:0007669"/>
    <property type="project" value="UniProtKB-UniPathway"/>
</dbReference>
<dbReference type="InterPro" id="IPR016039">
    <property type="entry name" value="Thiolase-like"/>
</dbReference>
<dbReference type="Pfam" id="PF02801">
    <property type="entry name" value="Ketoacyl-synt_C"/>
    <property type="match status" value="1"/>
</dbReference>
<dbReference type="InterPro" id="IPR020841">
    <property type="entry name" value="PKS_Beta-ketoAc_synthase_dom"/>
</dbReference>
<dbReference type="GO" id="GO:0004312">
    <property type="term" value="F:fatty acid synthase activity"/>
    <property type="evidence" value="ECO:0007669"/>
    <property type="project" value="TreeGrafter"/>
</dbReference>
<reference evidence="9 10" key="1">
    <citation type="submission" date="2014-03" db="EMBL/GenBank/DDBJ databases">
        <title>Draft Genome of Photorhabdus luminescens BA1, an Egyptian Isolate.</title>
        <authorList>
            <person name="Ghazal S."/>
            <person name="Hurst S.G.IV."/>
            <person name="Morris K."/>
            <person name="Thomas K."/>
            <person name="Tisa L.S."/>
        </authorList>
    </citation>
    <scope>NUCLEOTIDE SEQUENCE [LARGE SCALE GENOMIC DNA]</scope>
    <source>
        <strain evidence="9 10">BA1</strain>
    </source>
</reference>
<proteinExistence type="inferred from homology"/>
<sequence>MTDSFDIAIVGMACQFPDAKNPEEFWQNLISGKESIKRFTQDELLANGYKAEDINNPNFVAAKATLEDYKSFDNHLFGYLKDEVDKMDPQCRLLHECCWHALEDAAYIGQNSDERIGLFAGAASNIPWISSLLKSKLTPSETFDVVNWNLPESIITRTGYRLGLNGPVMAIHTACSTSLVAIHTACQSILSGDCDLALAGGVSLTLPQESGYLYQQGMVRSADGHCRPFDINSNGTVGGSGGGILLLKPLDRAIEDNDHVHAVIKGSAINNDGQRKVGFTAPSVQGQAEVIASAQMLAGVEPEDISYIECHGTATEIGDPIEVSALSKVFGDSNHLCMLGAVKSNIGHLDEAAGVAGVIKTVMSLKNKKLAPTLHYKAPNDKLHIEETPFKVVDRPMEWAVSGNKKRIAGVSSFGIGGTNAHIILAEADEPTVLRTEAEILPNVFLLSGETPESLTNNQHNLADLLQTKQDIRLSDVAYVLQEGRVHHKYRKSIVASSCGDLIKALRKPSSQPTKVSGTEHKIIFLLPGQGAQYTNMARALYDTHTEFRDIVDHCLAIASHHLGESLKEKWFTDGVSNELQQTKYAQPAIFIVEYALAHCLMELGVQPSSLLGYSFGELVAATIAEVFSLEDAISFVIARGKLMQDLPVGAMLSIPLPVAEVNAICPAGIAVAIDNKDSCVVSGLAANIEEFAAILKKKRILTTPIKSKHAAHSPAMKQINGALQAVIAQFNLSAPKIPLISSVTGLPLTASQAMSAEYWAAQAERTVCFVKGFEHLIEKHKASIFIEVGVGRDLINLTRRYLSQDDSKEERSNVLIQLLPEEIKAPDLPYSYWGALGKLWQQGVQIDWHKVRFTDNCRRIPLPGYAFDRSVFWPKEANFLNIFSNASSAIEAEKKVERKGRMSDWFYQHGWKQQPLSTSNVQSSDETTLLLRLGQPSAPTCCMESSLQRYYKKLIKIHVGNEKVFDLDGENQIRLDNQEDFNQFFKLLEQSHVSVSNIVIDCIDSALAVDELLSQILHLLKSYRAQTADSTLKNITLLVKYAVVVCNEKSIDPSSAAVMAISTVIRQEFPDLSCRAIDVGDMATDCGATKLLAEIAYGGSETVAYRNNRRWCEDFVPYVSLADRNHVSLKKEGTYLLIGGAGFIGKTFSNYLAKEYQANLIITSRSSAYLDNSWQQIDKQASSLQLIQADAKELDAMSELVQNVIKYHGKIDGVFYLAGITGEASLRSIIETDKAYIQAHLEAKQKGIEVLEQALAEVDYDFCVVISSLAPILGGLGFYAYAAASAYLDAFVIQHNQYNQNNWTLINWDGWEVAVKSDINEKIGTSLSHLLVTKEEGILLLADVLNYQEKDALIISTADINARIAQWSKPNQLEEQGHDNSNKEYSGRPDLECDFITAGNEIETQLIGIWEAFLRIKPLGIEDDFFDLGGNSLKAITLLSQIHKSCNIDVPLTYFFKHPTVKEIAEFAGSQSETSGYQAIQPVAEQDSYPLSPGQRRIYLQQMFDKGSVAYNETAVFNIVGHLDIAKFSETLQKLIQRHESLRTSIILVNGEPRQKCHKEPTVELKHIKFNTAGLNPLQVKEQIKQLIKPFNLHKDALIRLILIELKEYEYLFFLDIHHIISDGLSQDIFVRDFLDIYQGVELAPLNIQYKDYTIWQSEIANSCRVLAQKDFWLEKLKNIPEIKLPCDFDREHITDDCGERLYFYLENETTERLVNMFSRDGATNFMIFISTYYLLLADLTKQTKFCIGTPILGRPQSELQDVIGMFVNLLPIPFDFDETTTFRDLVNSVADVVVSSFDNANIQFEEIVKAINVKPKKNRMPIFDTVFSYMNIGMADFEMPNLKLSRYEIEQESSRFDLAFFVKEIGGGYEFSFEYKSALFTSEKIKFFIERYINLIDDILSHPDVAISEYFKHAKVNLDIPKDESLLEFNF</sequence>
<keyword evidence="10" id="KW-1185">Reference proteome</keyword>
<keyword evidence="6" id="KW-0808">Transferase</keyword>
<dbReference type="InterPro" id="IPR013968">
    <property type="entry name" value="PKS_KR"/>
</dbReference>
<dbReference type="InterPro" id="IPR050091">
    <property type="entry name" value="PKS_NRPS_Biosynth_Enz"/>
</dbReference>
<dbReference type="Gene3D" id="3.30.70.250">
    <property type="entry name" value="Malonyl-CoA ACP transacylase, ACP-binding"/>
    <property type="match status" value="1"/>
</dbReference>
<dbReference type="InterPro" id="IPR001242">
    <property type="entry name" value="Condensation_dom"/>
</dbReference>
<dbReference type="Pfam" id="PF00668">
    <property type="entry name" value="Condensation"/>
    <property type="match status" value="1"/>
</dbReference>
<organism evidence="9 10">
    <name type="scientific">Photorhabdus aegyptia</name>
    <dbReference type="NCBI Taxonomy" id="2805098"/>
    <lineage>
        <taxon>Bacteria</taxon>
        <taxon>Pseudomonadati</taxon>
        <taxon>Pseudomonadota</taxon>
        <taxon>Gammaproteobacteria</taxon>
        <taxon>Enterobacterales</taxon>
        <taxon>Morganellaceae</taxon>
        <taxon>Photorhabdus</taxon>
    </lineage>
</organism>
<dbReference type="Gene3D" id="1.10.1200.10">
    <property type="entry name" value="ACP-like"/>
    <property type="match status" value="1"/>
</dbReference>
<comment type="cofactor">
    <cofactor evidence="1">
        <name>pantetheine 4'-phosphate</name>
        <dbReference type="ChEBI" id="CHEBI:47942"/>
    </cofactor>
</comment>
<dbReference type="InterPro" id="IPR023213">
    <property type="entry name" value="CAT-like_dom_sf"/>
</dbReference>
<dbReference type="Gene3D" id="3.30.559.30">
    <property type="entry name" value="Nonribosomal peptide synthetase, condensation domain"/>
    <property type="match status" value="1"/>
</dbReference>
<dbReference type="Pfam" id="PF16197">
    <property type="entry name" value="KAsynt_C_assoc"/>
    <property type="match status" value="1"/>
</dbReference>
<dbReference type="InterPro" id="IPR014031">
    <property type="entry name" value="Ketoacyl_synth_C"/>
</dbReference>
<dbReference type="Proteomes" id="UP000023464">
    <property type="component" value="Unassembled WGS sequence"/>
</dbReference>
<dbReference type="SUPFAM" id="SSF53901">
    <property type="entry name" value="Thiolase-like"/>
    <property type="match status" value="1"/>
</dbReference>
<comment type="caution">
    <text evidence="9">The sequence shown here is derived from an EMBL/GenBank/DDBJ whole genome shotgun (WGS) entry which is preliminary data.</text>
</comment>
<dbReference type="SUPFAM" id="SSF52151">
    <property type="entry name" value="FabD/lysophospholipase-like"/>
    <property type="match status" value="1"/>
</dbReference>
<dbReference type="InterPro" id="IPR014043">
    <property type="entry name" value="Acyl_transferase_dom"/>
</dbReference>
<feature type="domain" description="Carrier" evidence="7">
    <location>
        <begin position="1398"/>
        <end position="1473"/>
    </location>
</feature>
<dbReference type="PROSITE" id="PS00606">
    <property type="entry name" value="KS3_1"/>
    <property type="match status" value="1"/>
</dbReference>
<dbReference type="GO" id="GO:0031177">
    <property type="term" value="F:phosphopantetheine binding"/>
    <property type="evidence" value="ECO:0007669"/>
    <property type="project" value="InterPro"/>
</dbReference>
<dbReference type="PANTHER" id="PTHR43775">
    <property type="entry name" value="FATTY ACID SYNTHASE"/>
    <property type="match status" value="1"/>
</dbReference>
<dbReference type="InterPro" id="IPR001227">
    <property type="entry name" value="Ac_transferase_dom_sf"/>
</dbReference>
<protein>
    <submittedName>
        <fullName evidence="9">Polyketide synthase family protein</fullName>
    </submittedName>
</protein>
<dbReference type="InterPro" id="IPR018201">
    <property type="entry name" value="Ketoacyl_synth_AS"/>
</dbReference>
<dbReference type="PROSITE" id="PS52004">
    <property type="entry name" value="KS3_2"/>
    <property type="match status" value="1"/>
</dbReference>
<dbReference type="Gene3D" id="3.40.47.10">
    <property type="match status" value="1"/>
</dbReference>
<gene>
    <name evidence="9" type="ORF">BA1DRAFT_01894</name>
</gene>
<dbReference type="InterPro" id="IPR032821">
    <property type="entry name" value="PKS_assoc"/>
</dbReference>
<dbReference type="SMART" id="SM00822">
    <property type="entry name" value="PKS_KR"/>
    <property type="match status" value="1"/>
</dbReference>
<dbReference type="EMBL" id="JFGV01000023">
    <property type="protein sequence ID" value="EYU15539.1"/>
    <property type="molecule type" value="Genomic_DNA"/>
</dbReference>
<comment type="similarity">
    <text evidence="3">Belongs to the short-chain dehydrogenases/reductases (SDR) family.</text>
</comment>
<dbReference type="CDD" id="cd00833">
    <property type="entry name" value="PKS"/>
    <property type="match status" value="1"/>
</dbReference>
<dbReference type="PANTHER" id="PTHR43775:SF51">
    <property type="entry name" value="INACTIVE PHENOLPHTHIOCEROL SYNTHESIS POLYKETIDE SYNTHASE TYPE I PKS1-RELATED"/>
    <property type="match status" value="1"/>
</dbReference>
<dbReference type="Pfam" id="PF00698">
    <property type="entry name" value="Acyl_transf_1"/>
    <property type="match status" value="1"/>
</dbReference>
<evidence type="ECO:0000256" key="5">
    <source>
        <dbReference type="ARBA" id="ARBA00022553"/>
    </source>
</evidence>
<dbReference type="CDD" id="cd19531">
    <property type="entry name" value="LCL_NRPS-like"/>
    <property type="match status" value="1"/>
</dbReference>
<dbReference type="InterPro" id="IPR014030">
    <property type="entry name" value="Ketoacyl_synth_N"/>
</dbReference>
<dbReference type="InterPro" id="IPR009081">
    <property type="entry name" value="PP-bd_ACP"/>
</dbReference>
<dbReference type="Gene3D" id="3.30.559.10">
    <property type="entry name" value="Chloramphenicol acetyltransferase-like domain"/>
    <property type="match status" value="1"/>
</dbReference>
<accession>A0A022PJ48</accession>
<dbReference type="Gene3D" id="3.30.70.3290">
    <property type="match status" value="1"/>
</dbReference>
<dbReference type="RefSeq" id="WP_051560729.1">
    <property type="nucleotide sequence ID" value="NZ_CAWLTM010000092.1"/>
</dbReference>
<dbReference type="SUPFAM" id="SSF51735">
    <property type="entry name" value="NAD(P)-binding Rossmann-fold domains"/>
    <property type="match status" value="2"/>
</dbReference>
<dbReference type="InterPro" id="IPR016035">
    <property type="entry name" value="Acyl_Trfase/lysoPLipase"/>
</dbReference>
<evidence type="ECO:0000313" key="9">
    <source>
        <dbReference type="EMBL" id="EYU15539.1"/>
    </source>
</evidence>
<dbReference type="InterPro" id="IPR006162">
    <property type="entry name" value="Ppantetheine_attach_site"/>
</dbReference>
<dbReference type="InterPro" id="IPR036736">
    <property type="entry name" value="ACP-like_sf"/>
</dbReference>
<keyword evidence="4" id="KW-0596">Phosphopantetheine</keyword>